<evidence type="ECO:0000313" key="2">
    <source>
        <dbReference type="EMBL" id="MER9404551.1"/>
    </source>
</evidence>
<evidence type="ECO:0000313" key="3">
    <source>
        <dbReference type="Proteomes" id="UP001433071"/>
    </source>
</evidence>
<name>A0ABV1YXU0_9HYPH</name>
<keyword evidence="3" id="KW-1185">Reference proteome</keyword>
<proteinExistence type="predicted"/>
<dbReference type="EMBL" id="JAMYQB010000007">
    <property type="protein sequence ID" value="MER9404551.1"/>
    <property type="molecule type" value="Genomic_DNA"/>
</dbReference>
<gene>
    <name evidence="2" type="ORF">NKI36_10870</name>
</gene>
<dbReference type="RefSeq" id="WP_352557607.1">
    <property type="nucleotide sequence ID" value="NZ_JAMYQB010000007.1"/>
</dbReference>
<accession>A0ABV1YXU0</accession>
<organism evidence="2 3">
    <name type="scientific">Mesorhizobium caraganae</name>
    <dbReference type="NCBI Taxonomy" id="483206"/>
    <lineage>
        <taxon>Bacteria</taxon>
        <taxon>Pseudomonadati</taxon>
        <taxon>Pseudomonadota</taxon>
        <taxon>Alphaproteobacteria</taxon>
        <taxon>Hyphomicrobiales</taxon>
        <taxon>Phyllobacteriaceae</taxon>
        <taxon>Mesorhizobium</taxon>
    </lineage>
</organism>
<protein>
    <recommendedName>
        <fullName evidence="4">DUF1127 domain-containing protein</fullName>
    </recommendedName>
</protein>
<comment type="caution">
    <text evidence="2">The sequence shown here is derived from an EMBL/GenBank/DDBJ whole genome shotgun (WGS) entry which is preliminary data.</text>
</comment>
<evidence type="ECO:0000256" key="1">
    <source>
        <dbReference type="SAM" id="MobiDB-lite"/>
    </source>
</evidence>
<evidence type="ECO:0008006" key="4">
    <source>
        <dbReference type="Google" id="ProtNLM"/>
    </source>
</evidence>
<feature type="region of interest" description="Disordered" evidence="1">
    <location>
        <begin position="22"/>
        <end position="45"/>
    </location>
</feature>
<dbReference type="Proteomes" id="UP001433071">
    <property type="component" value="Unassembled WGS sequence"/>
</dbReference>
<reference evidence="2 3" key="1">
    <citation type="journal article" date="2024" name="Proc. Natl. Acad. Sci. U.S.A.">
        <title>The evolutionary genomics of adaptation to stress in wild rhizobium bacteria.</title>
        <authorList>
            <person name="Kehlet-Delgado H."/>
            <person name="Montoya A.P."/>
            <person name="Jensen K.T."/>
            <person name="Wendlandt C.E."/>
            <person name="Dexheimer C."/>
            <person name="Roberts M."/>
            <person name="Torres Martinez L."/>
            <person name="Friesen M.L."/>
            <person name="Griffitts J.S."/>
            <person name="Porter S.S."/>
        </authorList>
    </citation>
    <scope>NUCLEOTIDE SEQUENCE [LARGE SCALE GENOMIC DNA]</scope>
    <source>
        <strain evidence="2 3">M0641</strain>
    </source>
</reference>
<sequence length="101" mass="11689">MTLTFTSDRALGRYNDEHQTALRGLGELPDGLPVGGTEPVLGKTSRPTSLLGRLWRFATKLPAYLSERRRLPPEGDYLRSDIGLSEREVPQEYWQYYFWDR</sequence>